<evidence type="ECO:0000256" key="7">
    <source>
        <dbReference type="ARBA" id="ARBA00023004"/>
    </source>
</evidence>
<dbReference type="RefSeq" id="WP_076556580.1">
    <property type="nucleotide sequence ID" value="NZ_FTOC01000001.1"/>
</dbReference>
<dbReference type="FunFam" id="3.30.499.10:FF:000005">
    <property type="entry name" value="cytoplasmic aconitate hydratase"/>
    <property type="match status" value="1"/>
</dbReference>
<dbReference type="Gene3D" id="3.30.499.10">
    <property type="entry name" value="Aconitase, domain 3"/>
    <property type="match status" value="2"/>
</dbReference>
<dbReference type="GO" id="GO:0046872">
    <property type="term" value="F:metal ion binding"/>
    <property type="evidence" value="ECO:0007669"/>
    <property type="project" value="UniProtKB-KW"/>
</dbReference>
<dbReference type="GO" id="GO:0051539">
    <property type="term" value="F:4 iron, 4 sulfur cluster binding"/>
    <property type="evidence" value="ECO:0007669"/>
    <property type="project" value="UniProtKB-KW"/>
</dbReference>
<dbReference type="PANTHER" id="PTHR11670">
    <property type="entry name" value="ACONITASE/IRON-RESPONSIVE ELEMENT FAMILY MEMBER"/>
    <property type="match status" value="1"/>
</dbReference>
<dbReference type="SUPFAM" id="SSF52016">
    <property type="entry name" value="LeuD/IlvD-like"/>
    <property type="match status" value="1"/>
</dbReference>
<evidence type="ECO:0000256" key="4">
    <source>
        <dbReference type="ARBA" id="ARBA00011245"/>
    </source>
</evidence>
<feature type="domain" description="Aconitase A/isopropylmalate dehydratase small subunit swivel" evidence="13">
    <location>
        <begin position="701"/>
        <end position="827"/>
    </location>
</feature>
<dbReference type="NCBIfam" id="NF006757">
    <property type="entry name" value="PRK09277.1"/>
    <property type="match status" value="1"/>
</dbReference>
<proteinExistence type="inferred from homology"/>
<evidence type="ECO:0000256" key="6">
    <source>
        <dbReference type="ARBA" id="ARBA00022723"/>
    </source>
</evidence>
<dbReference type="InterPro" id="IPR001030">
    <property type="entry name" value="Acoase/IPM_deHydtase_lsu_aba"/>
</dbReference>
<evidence type="ECO:0000256" key="10">
    <source>
        <dbReference type="ARBA" id="ARBA00023501"/>
    </source>
</evidence>
<evidence type="ECO:0000313" key="14">
    <source>
        <dbReference type="EMBL" id="SIS37359.1"/>
    </source>
</evidence>
<dbReference type="UniPathway" id="UPA00223">
    <property type="reaction ID" value="UER00718"/>
</dbReference>
<dbReference type="InterPro" id="IPR000573">
    <property type="entry name" value="AconitaseA/IPMdHydase_ssu_swvl"/>
</dbReference>
<name>A0A1N7IJU3_9BACI</name>
<comment type="subunit">
    <text evidence="4">Monomer.</text>
</comment>
<evidence type="ECO:0000256" key="11">
    <source>
        <dbReference type="RuleBase" id="RU361275"/>
    </source>
</evidence>
<dbReference type="CDD" id="cd01586">
    <property type="entry name" value="AcnA_IRP"/>
    <property type="match status" value="1"/>
</dbReference>
<keyword evidence="7 11" id="KW-0408">Iron</keyword>
<keyword evidence="9 11" id="KW-0456">Lyase</keyword>
<dbReference type="FunFam" id="3.30.499.10:FF:000002">
    <property type="entry name" value="Aconitate hydratase"/>
    <property type="match status" value="1"/>
</dbReference>
<dbReference type="PROSITE" id="PS01244">
    <property type="entry name" value="ACONITASE_2"/>
    <property type="match status" value="1"/>
</dbReference>
<dbReference type="Pfam" id="PF00694">
    <property type="entry name" value="Aconitase_C"/>
    <property type="match status" value="1"/>
</dbReference>
<dbReference type="Gene3D" id="6.10.190.10">
    <property type="match status" value="1"/>
</dbReference>
<dbReference type="FunFam" id="3.20.19.10:FF:000001">
    <property type="entry name" value="Aconitate hydratase"/>
    <property type="match status" value="1"/>
</dbReference>
<dbReference type="InterPro" id="IPR036008">
    <property type="entry name" value="Aconitase_4Fe-4S_dom"/>
</dbReference>
<evidence type="ECO:0000259" key="12">
    <source>
        <dbReference type="Pfam" id="PF00330"/>
    </source>
</evidence>
<dbReference type="InterPro" id="IPR006249">
    <property type="entry name" value="Aconitase/IRP2"/>
</dbReference>
<comment type="catalytic activity">
    <reaction evidence="10 11">
        <text>citrate = D-threo-isocitrate</text>
        <dbReference type="Rhea" id="RHEA:10336"/>
        <dbReference type="ChEBI" id="CHEBI:15562"/>
        <dbReference type="ChEBI" id="CHEBI:16947"/>
        <dbReference type="EC" id="4.2.1.3"/>
    </reaction>
</comment>
<comment type="cofactor">
    <cofactor evidence="1">
        <name>[4Fe-4S] cluster</name>
        <dbReference type="ChEBI" id="CHEBI:49883"/>
    </cofactor>
</comment>
<comment type="similarity">
    <text evidence="3 11">Belongs to the aconitase/IPM isomerase family.</text>
</comment>
<evidence type="ECO:0000256" key="2">
    <source>
        <dbReference type="ARBA" id="ARBA00004717"/>
    </source>
</evidence>
<dbReference type="OrthoDB" id="9764318at2"/>
<evidence type="ECO:0000256" key="3">
    <source>
        <dbReference type="ARBA" id="ARBA00007185"/>
    </source>
</evidence>
<dbReference type="PRINTS" id="PR00415">
    <property type="entry name" value="ACONITASE"/>
</dbReference>
<protein>
    <recommendedName>
        <fullName evidence="11">Aconitate hydratase</fullName>
        <shortName evidence="11">Aconitase</shortName>
        <ecNumber evidence="11">4.2.1.3</ecNumber>
    </recommendedName>
</protein>
<dbReference type="InterPro" id="IPR015931">
    <property type="entry name" value="Acnase/IPM_dHydase_lsu_aba_1/3"/>
</dbReference>
<feature type="domain" description="Aconitase/3-isopropylmalate dehydratase large subunit alpha/beta/alpha" evidence="12">
    <location>
        <begin position="72"/>
        <end position="571"/>
    </location>
</feature>
<dbReference type="InterPro" id="IPR015928">
    <property type="entry name" value="Aconitase/3IPM_dehydase_swvl"/>
</dbReference>
<keyword evidence="5" id="KW-0816">Tricarboxylic acid cycle</keyword>
<keyword evidence="15" id="KW-1185">Reference proteome</keyword>
<dbReference type="GO" id="GO:0006099">
    <property type="term" value="P:tricarboxylic acid cycle"/>
    <property type="evidence" value="ECO:0007669"/>
    <property type="project" value="UniProtKB-UniPathway"/>
</dbReference>
<evidence type="ECO:0000256" key="8">
    <source>
        <dbReference type="ARBA" id="ARBA00023014"/>
    </source>
</evidence>
<keyword evidence="6" id="KW-0479">Metal-binding</keyword>
<dbReference type="InterPro" id="IPR044137">
    <property type="entry name" value="AcnA_IRP_Swivel"/>
</dbReference>
<dbReference type="Proteomes" id="UP000187608">
    <property type="component" value="Unassembled WGS sequence"/>
</dbReference>
<dbReference type="GO" id="GO:0019679">
    <property type="term" value="P:propionate metabolic process, methylcitrate cycle"/>
    <property type="evidence" value="ECO:0007669"/>
    <property type="project" value="UniProtKB-ARBA"/>
</dbReference>
<gene>
    <name evidence="14" type="ORF">SAMN05421687_101319</name>
</gene>
<dbReference type="InterPro" id="IPR018136">
    <property type="entry name" value="Aconitase_4Fe-4S_BS"/>
</dbReference>
<dbReference type="Gene3D" id="3.20.19.10">
    <property type="entry name" value="Aconitase, domain 4"/>
    <property type="match status" value="1"/>
</dbReference>
<dbReference type="CDD" id="cd01580">
    <property type="entry name" value="AcnA_IRP_Swivel"/>
    <property type="match status" value="1"/>
</dbReference>
<evidence type="ECO:0000256" key="1">
    <source>
        <dbReference type="ARBA" id="ARBA00001966"/>
    </source>
</evidence>
<dbReference type="STRING" id="570947.SAMN05421687_101319"/>
<keyword evidence="11" id="KW-0004">4Fe-4S</keyword>
<dbReference type="Pfam" id="PF00330">
    <property type="entry name" value="Aconitase"/>
    <property type="match status" value="1"/>
</dbReference>
<dbReference type="AlphaFoldDB" id="A0A1N7IJU3"/>
<dbReference type="PROSITE" id="PS00450">
    <property type="entry name" value="ACONITASE_1"/>
    <property type="match status" value="1"/>
</dbReference>
<reference evidence="15" key="1">
    <citation type="submission" date="2017-01" db="EMBL/GenBank/DDBJ databases">
        <authorList>
            <person name="Varghese N."/>
            <person name="Submissions S."/>
        </authorList>
    </citation>
    <scope>NUCLEOTIDE SEQUENCE [LARGE SCALE GENOMIC DNA]</scope>
    <source>
        <strain evidence="15">DSM 23127</strain>
    </source>
</reference>
<evidence type="ECO:0000256" key="5">
    <source>
        <dbReference type="ARBA" id="ARBA00022532"/>
    </source>
</evidence>
<dbReference type="NCBIfam" id="TIGR01341">
    <property type="entry name" value="aconitase_1"/>
    <property type="match status" value="1"/>
</dbReference>
<dbReference type="NCBIfam" id="NF009520">
    <property type="entry name" value="PRK12881.1"/>
    <property type="match status" value="1"/>
</dbReference>
<evidence type="ECO:0000259" key="13">
    <source>
        <dbReference type="Pfam" id="PF00694"/>
    </source>
</evidence>
<comment type="pathway">
    <text evidence="2">Carbohydrate metabolism; tricarboxylic acid cycle; isocitrate from oxaloacetate: step 2/2.</text>
</comment>
<evidence type="ECO:0000313" key="15">
    <source>
        <dbReference type="Proteomes" id="UP000187608"/>
    </source>
</evidence>
<dbReference type="SUPFAM" id="SSF53732">
    <property type="entry name" value="Aconitase iron-sulfur domain"/>
    <property type="match status" value="1"/>
</dbReference>
<comment type="function">
    <text evidence="11">Catalyzes the isomerization of citrate to isocitrate via cis-aconitate.</text>
</comment>
<keyword evidence="8 11" id="KW-0411">Iron-sulfur</keyword>
<dbReference type="GO" id="GO:0003994">
    <property type="term" value="F:aconitate hydratase activity"/>
    <property type="evidence" value="ECO:0007669"/>
    <property type="project" value="UniProtKB-EC"/>
</dbReference>
<accession>A0A1N7IJU3</accession>
<dbReference type="EC" id="4.2.1.3" evidence="11"/>
<organism evidence="14 15">
    <name type="scientific">Salimicrobium flavidum</name>
    <dbReference type="NCBI Taxonomy" id="570947"/>
    <lineage>
        <taxon>Bacteria</taxon>
        <taxon>Bacillati</taxon>
        <taxon>Bacillota</taxon>
        <taxon>Bacilli</taxon>
        <taxon>Bacillales</taxon>
        <taxon>Bacillaceae</taxon>
        <taxon>Salimicrobium</taxon>
    </lineage>
</organism>
<sequence>MANHPFNAKKQFESNGKTYNYYDLKSLEEAGLGKISRLPFSIRILLESLLRQHDGRVIADEHVESLAKWGQDDSKGEDVPFKPSRVILQDFTGVPAVVDLASLRRAMVDMGGEPEKINPEVPVDLVIDHSVQVDQYGTSSALQANMELEFERNKERYEFLHWAQKAFDNYRAVPPATGIVHQVNLEYIANVVHSKENEDGSVDTYPDTLVGTDSHTTMINGLGVLGWGVGGIEAEAGMLGQPSYFPAPEVIGVKLKGSFPQGTTATDLALKVTQRLREANVVGKFVEFFGPGLQEMPLADRATISNMAPEYGATCGFFPVDGESLDYLRLTGRTEEQIDLVEKYCKENSLWYDPSYEDPEFTELIEIELDELEPNLSGPKRPQDLIPFSEMKESFTNAITAPEGNQGFGFDESEFNKKATVEFANGDTAEMNTGALAIAAITSCTNTSNPHVMLGAGLVAKNAVDKGLDVPEYVKTSLAPGSKVVTRYLEDSGLMNYLNQLGFNLVGYGCTTCIGNSGPLLPEIEKAIADTDLTVSSVLSGNRNFEGRIHPLVKANYLASPPLVVAYALAGTVNIDLKNEPIGQDQQGNDVFFDDIWPSQEEIKEQISSVVTPEIYRKEYENIFNSNEKWNEIETTDEPLYDWDDESTYIQNPPFFEGLSKESNPVKPLNGMRVIGKFGDSVTTDHISPAGAIPSSMPAGEYLQEKGVSPRNFNSYGSRRGNHEVMMRGTFANIRIRNQLAQGTEGGYTTYWPTEEVMPIYTAAMKYKEDNTPLAVIAGDDYGMGSSRDWAAKGTDLLGIETVIAQSFERIHRSNLVMMGVLPLQFQSDDTIETLGLTGRETIDVEIGEDVKPHDLVKVTATDEDGNKKEFEVIARFDSEVEIDYYRHGGILQMVLRNKLK</sequence>
<dbReference type="EMBL" id="FTOC01000001">
    <property type="protein sequence ID" value="SIS37359.1"/>
    <property type="molecule type" value="Genomic_DNA"/>
</dbReference>
<evidence type="ECO:0000256" key="9">
    <source>
        <dbReference type="ARBA" id="ARBA00023239"/>
    </source>
</evidence>